<dbReference type="Pfam" id="PF00196">
    <property type="entry name" value="GerE"/>
    <property type="match status" value="1"/>
</dbReference>
<accession>A0A2S0WTP4</accession>
<keyword evidence="4" id="KW-0804">Transcription</keyword>
<keyword evidence="3 9" id="KW-0238">DNA-binding</keyword>
<dbReference type="PROSITE" id="PS50110">
    <property type="entry name" value="RESPONSE_REGULATORY"/>
    <property type="match status" value="1"/>
</dbReference>
<dbReference type="InterPro" id="IPR001789">
    <property type="entry name" value="Sig_transdc_resp-reg_receiver"/>
</dbReference>
<dbReference type="Pfam" id="PF00072">
    <property type="entry name" value="Response_reg"/>
    <property type="match status" value="1"/>
</dbReference>
<evidence type="ECO:0000256" key="3">
    <source>
        <dbReference type="ARBA" id="ARBA00023125"/>
    </source>
</evidence>
<feature type="region of interest" description="Disordered" evidence="6">
    <location>
        <begin position="1"/>
        <end position="50"/>
    </location>
</feature>
<evidence type="ECO:0000259" key="8">
    <source>
        <dbReference type="PROSITE" id="PS50110"/>
    </source>
</evidence>
<sequence length="280" mass="29982">MAGSRTSETGSPRCGARCGCRRTSRRARPCSSSCRSTASPPRHPLGRRRPLDEPEVLRVVIAEDNYLVREGVRRLLEDSGEVDVVASVGNGTELLDAVRRLAPHAVLTDIRMPPGHHMEGIEAAHAIRASSPSTGVVVLSQHADESYALALFADGSAGLGYLLKDRIGDLEDLVHALHEVRAGGSVIDPQIVDTLVRRRSAAGPSSPLATLSPRELEVLREMAAGKTNAGIEQSLFLSTSTVEKHVNAIFTKLRLPETGVHRRVAAVLAFLQSDGKEATS</sequence>
<dbReference type="SUPFAM" id="SSF52172">
    <property type="entry name" value="CheY-like"/>
    <property type="match status" value="1"/>
</dbReference>
<gene>
    <name evidence="9" type="ORF">DCE93_02765</name>
</gene>
<protein>
    <submittedName>
        <fullName evidence="9">DNA-binding response regulator</fullName>
    </submittedName>
</protein>
<organism evidence="9 10">
    <name type="scientific">Agromyces badenianii</name>
    <dbReference type="NCBI Taxonomy" id="2080742"/>
    <lineage>
        <taxon>Bacteria</taxon>
        <taxon>Bacillati</taxon>
        <taxon>Actinomycetota</taxon>
        <taxon>Actinomycetes</taxon>
        <taxon>Micrococcales</taxon>
        <taxon>Microbacteriaceae</taxon>
        <taxon>Agromyces</taxon>
    </lineage>
</organism>
<dbReference type="Proteomes" id="UP000244729">
    <property type="component" value="Chromosome"/>
</dbReference>
<dbReference type="GO" id="GO:0006355">
    <property type="term" value="P:regulation of DNA-templated transcription"/>
    <property type="evidence" value="ECO:0007669"/>
    <property type="project" value="InterPro"/>
</dbReference>
<feature type="modified residue" description="4-aspartylphosphate" evidence="5">
    <location>
        <position position="109"/>
    </location>
</feature>
<dbReference type="PRINTS" id="PR00038">
    <property type="entry name" value="HTHLUXR"/>
</dbReference>
<proteinExistence type="predicted"/>
<dbReference type="SUPFAM" id="SSF46894">
    <property type="entry name" value="C-terminal effector domain of the bipartite response regulators"/>
    <property type="match status" value="1"/>
</dbReference>
<dbReference type="AlphaFoldDB" id="A0A2S0WTP4"/>
<dbReference type="SMART" id="SM00421">
    <property type="entry name" value="HTH_LUXR"/>
    <property type="match status" value="1"/>
</dbReference>
<evidence type="ECO:0000313" key="9">
    <source>
        <dbReference type="EMBL" id="AWB94713.1"/>
    </source>
</evidence>
<evidence type="ECO:0000256" key="6">
    <source>
        <dbReference type="SAM" id="MobiDB-lite"/>
    </source>
</evidence>
<dbReference type="PANTHER" id="PTHR43214:SF24">
    <property type="entry name" value="TRANSCRIPTIONAL REGULATORY PROTEIN NARL-RELATED"/>
    <property type="match status" value="1"/>
</dbReference>
<dbReference type="InterPro" id="IPR058245">
    <property type="entry name" value="NreC/VraR/RcsB-like_REC"/>
</dbReference>
<reference evidence="9 10" key="1">
    <citation type="submission" date="2018-04" db="EMBL/GenBank/DDBJ databases">
        <authorList>
            <person name="Li J."/>
        </authorList>
    </citation>
    <scope>NUCLEOTIDE SEQUENCE [LARGE SCALE GENOMIC DNA]</scope>
    <source>
        <strain evidence="10">30A</strain>
    </source>
</reference>
<dbReference type="InterPro" id="IPR011006">
    <property type="entry name" value="CheY-like_superfamily"/>
</dbReference>
<evidence type="ECO:0000256" key="5">
    <source>
        <dbReference type="PROSITE-ProRule" id="PRU00169"/>
    </source>
</evidence>
<keyword evidence="1 5" id="KW-0597">Phosphoprotein</keyword>
<dbReference type="CDD" id="cd06170">
    <property type="entry name" value="LuxR_C_like"/>
    <property type="match status" value="1"/>
</dbReference>
<dbReference type="EMBL" id="CP028913">
    <property type="protein sequence ID" value="AWB94713.1"/>
    <property type="molecule type" value="Genomic_DNA"/>
</dbReference>
<dbReference type="SMART" id="SM00448">
    <property type="entry name" value="REC"/>
    <property type="match status" value="1"/>
</dbReference>
<dbReference type="GO" id="GO:0003677">
    <property type="term" value="F:DNA binding"/>
    <property type="evidence" value="ECO:0007669"/>
    <property type="project" value="UniProtKB-KW"/>
</dbReference>
<name>A0A2S0WTP4_9MICO</name>
<evidence type="ECO:0000259" key="7">
    <source>
        <dbReference type="PROSITE" id="PS50043"/>
    </source>
</evidence>
<dbReference type="GO" id="GO:0000160">
    <property type="term" value="P:phosphorelay signal transduction system"/>
    <property type="evidence" value="ECO:0007669"/>
    <property type="project" value="InterPro"/>
</dbReference>
<dbReference type="InterPro" id="IPR016032">
    <property type="entry name" value="Sig_transdc_resp-reg_C-effctor"/>
</dbReference>
<evidence type="ECO:0000256" key="4">
    <source>
        <dbReference type="ARBA" id="ARBA00023163"/>
    </source>
</evidence>
<dbReference type="OrthoDB" id="9808843at2"/>
<evidence type="ECO:0000313" key="10">
    <source>
        <dbReference type="Proteomes" id="UP000244729"/>
    </source>
</evidence>
<dbReference type="PANTHER" id="PTHR43214">
    <property type="entry name" value="TWO-COMPONENT RESPONSE REGULATOR"/>
    <property type="match status" value="1"/>
</dbReference>
<dbReference type="CDD" id="cd17535">
    <property type="entry name" value="REC_NarL-like"/>
    <property type="match status" value="1"/>
</dbReference>
<feature type="compositionally biased region" description="Basic residues" evidence="6">
    <location>
        <begin position="19"/>
        <end position="28"/>
    </location>
</feature>
<dbReference type="Gene3D" id="3.40.50.2300">
    <property type="match status" value="1"/>
</dbReference>
<keyword evidence="10" id="KW-1185">Reference proteome</keyword>
<evidence type="ECO:0000256" key="2">
    <source>
        <dbReference type="ARBA" id="ARBA00023015"/>
    </source>
</evidence>
<feature type="compositionally biased region" description="Low complexity" evidence="6">
    <location>
        <begin position="29"/>
        <end position="40"/>
    </location>
</feature>
<feature type="domain" description="Response regulatory" evidence="8">
    <location>
        <begin position="58"/>
        <end position="179"/>
    </location>
</feature>
<keyword evidence="2" id="KW-0805">Transcription regulation</keyword>
<dbReference type="PROSITE" id="PS50043">
    <property type="entry name" value="HTH_LUXR_2"/>
    <property type="match status" value="1"/>
</dbReference>
<dbReference type="KEGG" id="agm:DCE93_02765"/>
<feature type="domain" description="HTH luxR-type" evidence="7">
    <location>
        <begin position="204"/>
        <end position="274"/>
    </location>
</feature>
<dbReference type="InterPro" id="IPR039420">
    <property type="entry name" value="WalR-like"/>
</dbReference>
<dbReference type="InterPro" id="IPR000792">
    <property type="entry name" value="Tscrpt_reg_LuxR_C"/>
</dbReference>
<evidence type="ECO:0000256" key="1">
    <source>
        <dbReference type="ARBA" id="ARBA00022553"/>
    </source>
</evidence>